<organism evidence="1 2">
    <name type="scientific">Sporotomaculum syntrophicum</name>
    <dbReference type="NCBI Taxonomy" id="182264"/>
    <lineage>
        <taxon>Bacteria</taxon>
        <taxon>Bacillati</taxon>
        <taxon>Bacillota</taxon>
        <taxon>Clostridia</taxon>
        <taxon>Eubacteriales</taxon>
        <taxon>Desulfallaceae</taxon>
        <taxon>Sporotomaculum</taxon>
    </lineage>
</organism>
<sequence length="70" mass="8216">MYYRHGFFRFDENGEMYLDAVNPGFSIEDVKNNVGFDLNVYRCSGETKPPTYRQLEILYKVVDPEGIFLP</sequence>
<dbReference type="SUPFAM" id="SSF100950">
    <property type="entry name" value="NagB/RpiA/CoA transferase-like"/>
    <property type="match status" value="1"/>
</dbReference>
<evidence type="ECO:0000313" key="1">
    <source>
        <dbReference type="EMBL" id="KAF1084488.1"/>
    </source>
</evidence>
<reference evidence="1" key="1">
    <citation type="submission" date="2016-02" db="EMBL/GenBank/DDBJ databases">
        <title>Draft Genome Sequence of Sporotomaculum syntrophicum Strain FB, a Syntrophic Benzoate Degrader.</title>
        <authorList>
            <person name="Nobu M.K."/>
            <person name="Narihiro T."/>
            <person name="Qiu Y.-L."/>
            <person name="Ohashi A."/>
            <person name="Liu W.-T."/>
            <person name="Yuji S."/>
        </authorList>
    </citation>
    <scope>NUCLEOTIDE SEQUENCE</scope>
    <source>
        <strain evidence="1">FB</strain>
    </source>
</reference>
<comment type="caution">
    <text evidence="1">The sequence shown here is derived from an EMBL/GenBank/DDBJ whole genome shotgun (WGS) entry which is preliminary data.</text>
</comment>
<dbReference type="Proteomes" id="UP000798488">
    <property type="component" value="Unassembled WGS sequence"/>
</dbReference>
<accession>A0A9D2WNK6</accession>
<name>A0A9D2WNK6_9FIRM</name>
<evidence type="ECO:0000313" key="2">
    <source>
        <dbReference type="Proteomes" id="UP000798488"/>
    </source>
</evidence>
<gene>
    <name evidence="1" type="ORF">SPSYN_02266</name>
</gene>
<proteinExistence type="predicted"/>
<keyword evidence="2" id="KW-1185">Reference proteome</keyword>
<dbReference type="InterPro" id="IPR037171">
    <property type="entry name" value="NagB/RpiA_transferase-like"/>
</dbReference>
<dbReference type="EMBL" id="LSRS01000005">
    <property type="protein sequence ID" value="KAF1084488.1"/>
    <property type="molecule type" value="Genomic_DNA"/>
</dbReference>
<protein>
    <submittedName>
        <fullName evidence="1">Uncharacterized protein</fullName>
    </submittedName>
</protein>
<dbReference type="Gene3D" id="3.40.1080.10">
    <property type="entry name" value="Glutaconate Coenzyme A-transferase"/>
    <property type="match status" value="1"/>
</dbReference>
<dbReference type="AlphaFoldDB" id="A0A9D2WNK6"/>